<comment type="caution">
    <text evidence="2">The sequence shown here is derived from an EMBL/GenBank/DDBJ whole genome shotgun (WGS) entry which is preliminary data.</text>
</comment>
<keyword evidence="3" id="KW-1185">Reference proteome</keyword>
<protein>
    <submittedName>
        <fullName evidence="2">Uncharacterized protein</fullName>
    </submittedName>
</protein>
<feature type="region of interest" description="Disordered" evidence="1">
    <location>
        <begin position="86"/>
        <end position="117"/>
    </location>
</feature>
<gene>
    <name evidence="2" type="ORF">NDU88_002671</name>
</gene>
<sequence>MRHTSGWLGQGADQETGEPSRAELLQAIQGSQLAPGNKIETVALKVNLLRTDLRKVSDKVSLAEGSIEKLQTDVASLKKQVAVDASRSGALEAGEGTGRRAREESGTAYRQSPQKIEPGTLEIQADGIMALACPDLQCRLDAFSLTQEETTLQTESIASGNLP</sequence>
<name>A0AAV7M2W2_PLEWA</name>
<proteinExistence type="predicted"/>
<evidence type="ECO:0000256" key="1">
    <source>
        <dbReference type="SAM" id="MobiDB-lite"/>
    </source>
</evidence>
<evidence type="ECO:0000313" key="3">
    <source>
        <dbReference type="Proteomes" id="UP001066276"/>
    </source>
</evidence>
<evidence type="ECO:0000313" key="2">
    <source>
        <dbReference type="EMBL" id="KAJ1097553.1"/>
    </source>
</evidence>
<feature type="region of interest" description="Disordered" evidence="1">
    <location>
        <begin position="1"/>
        <end position="20"/>
    </location>
</feature>
<reference evidence="2" key="1">
    <citation type="journal article" date="2022" name="bioRxiv">
        <title>Sequencing and chromosome-scale assembly of the giantPleurodeles waltlgenome.</title>
        <authorList>
            <person name="Brown T."/>
            <person name="Elewa A."/>
            <person name="Iarovenko S."/>
            <person name="Subramanian E."/>
            <person name="Araus A.J."/>
            <person name="Petzold A."/>
            <person name="Susuki M."/>
            <person name="Suzuki K.-i.T."/>
            <person name="Hayashi T."/>
            <person name="Toyoda A."/>
            <person name="Oliveira C."/>
            <person name="Osipova E."/>
            <person name="Leigh N.D."/>
            <person name="Simon A."/>
            <person name="Yun M.H."/>
        </authorList>
    </citation>
    <scope>NUCLEOTIDE SEQUENCE</scope>
    <source>
        <strain evidence="2">20211129_DDA</strain>
        <tissue evidence="2">Liver</tissue>
    </source>
</reference>
<dbReference type="AlphaFoldDB" id="A0AAV7M2W2"/>
<dbReference type="EMBL" id="JANPWB010000014">
    <property type="protein sequence ID" value="KAJ1097553.1"/>
    <property type="molecule type" value="Genomic_DNA"/>
</dbReference>
<dbReference type="Proteomes" id="UP001066276">
    <property type="component" value="Chromosome 10"/>
</dbReference>
<accession>A0AAV7M2W2</accession>
<organism evidence="2 3">
    <name type="scientific">Pleurodeles waltl</name>
    <name type="common">Iberian ribbed newt</name>
    <dbReference type="NCBI Taxonomy" id="8319"/>
    <lineage>
        <taxon>Eukaryota</taxon>
        <taxon>Metazoa</taxon>
        <taxon>Chordata</taxon>
        <taxon>Craniata</taxon>
        <taxon>Vertebrata</taxon>
        <taxon>Euteleostomi</taxon>
        <taxon>Amphibia</taxon>
        <taxon>Batrachia</taxon>
        <taxon>Caudata</taxon>
        <taxon>Salamandroidea</taxon>
        <taxon>Salamandridae</taxon>
        <taxon>Pleurodelinae</taxon>
        <taxon>Pleurodeles</taxon>
    </lineage>
</organism>